<keyword evidence="5" id="KW-0408">Iron</keyword>
<dbReference type="InterPro" id="IPR015421">
    <property type="entry name" value="PyrdxlP-dep_Trfase_major"/>
</dbReference>
<feature type="domain" description="Aminotransferase class V" evidence="8">
    <location>
        <begin position="2"/>
        <end position="363"/>
    </location>
</feature>
<evidence type="ECO:0000256" key="5">
    <source>
        <dbReference type="ARBA" id="ARBA00023004"/>
    </source>
</evidence>
<dbReference type="Gene3D" id="3.40.640.10">
    <property type="entry name" value="Type I PLP-dependent aspartate aminotransferase-like (Major domain)"/>
    <property type="match status" value="1"/>
</dbReference>
<comment type="similarity">
    <text evidence="2">Belongs to the class-V pyridoxal-phosphate-dependent aminotransferase family. NifS/IscS subfamily.</text>
</comment>
<evidence type="ECO:0000256" key="6">
    <source>
        <dbReference type="ARBA" id="ARBA00023014"/>
    </source>
</evidence>
<keyword evidence="10" id="KW-1185">Reference proteome</keyword>
<dbReference type="Gene3D" id="3.90.1150.10">
    <property type="entry name" value="Aspartate Aminotransferase, domain 1"/>
    <property type="match status" value="1"/>
</dbReference>
<evidence type="ECO:0000256" key="4">
    <source>
        <dbReference type="ARBA" id="ARBA00022898"/>
    </source>
</evidence>
<accession>A0A2V3W4Z5</accession>
<evidence type="ECO:0000256" key="1">
    <source>
        <dbReference type="ARBA" id="ARBA00001933"/>
    </source>
</evidence>
<dbReference type="PANTHER" id="PTHR11601">
    <property type="entry name" value="CYSTEINE DESULFURYLASE FAMILY MEMBER"/>
    <property type="match status" value="1"/>
</dbReference>
<organism evidence="9 10">
    <name type="scientific">Streptohalobacillus salinus</name>
    <dbReference type="NCBI Taxonomy" id="621096"/>
    <lineage>
        <taxon>Bacteria</taxon>
        <taxon>Bacillati</taxon>
        <taxon>Bacillota</taxon>
        <taxon>Bacilli</taxon>
        <taxon>Bacillales</taxon>
        <taxon>Bacillaceae</taxon>
        <taxon>Streptohalobacillus</taxon>
    </lineage>
</organism>
<dbReference type="FunFam" id="3.40.640.10:FF:000084">
    <property type="entry name" value="IscS-like cysteine desulfurase"/>
    <property type="match status" value="1"/>
</dbReference>
<evidence type="ECO:0000256" key="3">
    <source>
        <dbReference type="ARBA" id="ARBA00022723"/>
    </source>
</evidence>
<name>A0A2V3W4Z5_9BACI</name>
<evidence type="ECO:0000259" key="8">
    <source>
        <dbReference type="Pfam" id="PF00266"/>
    </source>
</evidence>
<comment type="cofactor">
    <cofactor evidence="1 7">
        <name>pyridoxal 5'-phosphate</name>
        <dbReference type="ChEBI" id="CHEBI:597326"/>
    </cofactor>
</comment>
<dbReference type="RefSeq" id="WP_110251974.1">
    <property type="nucleotide sequence ID" value="NZ_QJJR01000014.1"/>
</dbReference>
<keyword evidence="3" id="KW-0479">Metal-binding</keyword>
<dbReference type="InterPro" id="IPR015424">
    <property type="entry name" value="PyrdxlP-dep_Trfase"/>
</dbReference>
<dbReference type="GO" id="GO:0046872">
    <property type="term" value="F:metal ion binding"/>
    <property type="evidence" value="ECO:0007669"/>
    <property type="project" value="UniProtKB-KW"/>
</dbReference>
<dbReference type="SUPFAM" id="SSF53383">
    <property type="entry name" value="PLP-dependent transferases"/>
    <property type="match status" value="1"/>
</dbReference>
<protein>
    <submittedName>
        <fullName evidence="9">Cysteine desulfurase</fullName>
    </submittedName>
</protein>
<evidence type="ECO:0000313" key="9">
    <source>
        <dbReference type="EMBL" id="PXW88158.1"/>
    </source>
</evidence>
<dbReference type="EMBL" id="QJJR01000014">
    <property type="protein sequence ID" value="PXW88158.1"/>
    <property type="molecule type" value="Genomic_DNA"/>
</dbReference>
<dbReference type="Pfam" id="PF00266">
    <property type="entry name" value="Aminotran_5"/>
    <property type="match status" value="1"/>
</dbReference>
<evidence type="ECO:0000256" key="2">
    <source>
        <dbReference type="ARBA" id="ARBA00006490"/>
    </source>
</evidence>
<dbReference type="InterPro" id="IPR000192">
    <property type="entry name" value="Aminotrans_V_dom"/>
</dbReference>
<dbReference type="AlphaFoldDB" id="A0A2V3W4Z5"/>
<evidence type="ECO:0000313" key="10">
    <source>
        <dbReference type="Proteomes" id="UP000247922"/>
    </source>
</evidence>
<reference evidence="9 10" key="1">
    <citation type="submission" date="2018-05" db="EMBL/GenBank/DDBJ databases">
        <title>Genomic Encyclopedia of Type Strains, Phase IV (KMG-IV): sequencing the most valuable type-strain genomes for metagenomic binning, comparative biology and taxonomic classification.</title>
        <authorList>
            <person name="Goeker M."/>
        </authorList>
    </citation>
    <scope>NUCLEOTIDE SEQUENCE [LARGE SCALE GENOMIC DNA]</scope>
    <source>
        <strain evidence="9 10">DSM 22440</strain>
    </source>
</reference>
<evidence type="ECO:0000256" key="7">
    <source>
        <dbReference type="RuleBase" id="RU004504"/>
    </source>
</evidence>
<dbReference type="PIRSF" id="PIRSF005572">
    <property type="entry name" value="NifS"/>
    <property type="match status" value="1"/>
</dbReference>
<dbReference type="Proteomes" id="UP000247922">
    <property type="component" value="Unassembled WGS sequence"/>
</dbReference>
<dbReference type="InterPro" id="IPR015422">
    <property type="entry name" value="PyrdxlP-dep_Trfase_small"/>
</dbReference>
<sequence length="379" mass="42086">MIYFDNSATTKPLEEVLDSFVAVSENYYGNASSQHQLGIDANKLLRKAYQQSANMLGVSETEIIFTSGGTEANNLAIKGIALNYHKHGKHIITTAIEHPSVLNACKALTRLDYEITYLPVDEHGIVRLEDFKEALREDTILVSVMHVNNEVGAVQPIKEIGALLKDRKYTFFHVDDVQGFGKMSLDIRKSNIDLLSISGHKLHGLKGTGLLYVKEWIELFPLFHGGGQQGDVRSGTENIAGIVSLVKAMRVVQEEQMHHPEALTHIRDLMRDRLSKITEVTINSAEKQAPHILSFSLPGFKPEVVLHALEERNIYISTKAACSSKKPDQSVVLAAMGCPDNVSNSALRVSFSYQNTEGEVELFYRALKKIIKDLSKVMG</sequence>
<dbReference type="InterPro" id="IPR020578">
    <property type="entry name" value="Aminotrans_V_PyrdxlP_BS"/>
</dbReference>
<dbReference type="GO" id="GO:0051536">
    <property type="term" value="F:iron-sulfur cluster binding"/>
    <property type="evidence" value="ECO:0007669"/>
    <property type="project" value="UniProtKB-KW"/>
</dbReference>
<dbReference type="PANTHER" id="PTHR11601:SF50">
    <property type="entry name" value="CYSTEINE DESULFURASE ISCS 2-RELATED"/>
    <property type="match status" value="1"/>
</dbReference>
<comment type="caution">
    <text evidence="9">The sequence shown here is derived from an EMBL/GenBank/DDBJ whole genome shotgun (WGS) entry which is preliminary data.</text>
</comment>
<keyword evidence="4" id="KW-0663">Pyridoxal phosphate</keyword>
<proteinExistence type="inferred from homology"/>
<dbReference type="GO" id="GO:0031071">
    <property type="term" value="F:cysteine desulfurase activity"/>
    <property type="evidence" value="ECO:0007669"/>
    <property type="project" value="UniProtKB-ARBA"/>
</dbReference>
<gene>
    <name evidence="9" type="ORF">DES38_11420</name>
</gene>
<keyword evidence="6" id="KW-0411">Iron-sulfur</keyword>
<dbReference type="InterPro" id="IPR016454">
    <property type="entry name" value="Cysteine_dSase"/>
</dbReference>
<dbReference type="PROSITE" id="PS00595">
    <property type="entry name" value="AA_TRANSFER_CLASS_5"/>
    <property type="match status" value="1"/>
</dbReference>
<dbReference type="OrthoDB" id="9808002at2"/>